<keyword evidence="3" id="KW-1185">Reference proteome</keyword>
<feature type="compositionally biased region" description="Basic residues" evidence="1">
    <location>
        <begin position="143"/>
        <end position="152"/>
    </location>
</feature>
<feature type="compositionally biased region" description="Basic and acidic residues" evidence="1">
    <location>
        <begin position="153"/>
        <end position="172"/>
    </location>
</feature>
<sequence length="232" mass="24278">MSPSSLGGDGTGGAACAGGCAKAERERAARPSPARLTAPPVQHGLLGEQRVAAAARPSVPAVAPPARTARPPAGPAAEGGGQPAGQRRPPGRVPLGRRDVAADGVRQAALRQQRRALGRDDHRARVHRAVRDPGRVQRDQRARGLHQGRGRAGRVDRAAGQEVGQRRADRLAGEQPHLLAGRDDVRDRDQAAEPAQHQPLVGHDRRHHPLAHAGQPDEPGVEQQGARPAAVG</sequence>
<protein>
    <submittedName>
        <fullName evidence="2">Uncharacterized protein</fullName>
    </submittedName>
</protein>
<reference evidence="2 3" key="1">
    <citation type="submission" date="2022-04" db="EMBL/GenBank/DDBJ databases">
        <title>Genome draft of Actinomadura sp. ATCC 31491.</title>
        <authorList>
            <person name="Shi X."/>
            <person name="Du Y."/>
        </authorList>
    </citation>
    <scope>NUCLEOTIDE SEQUENCE [LARGE SCALE GENOMIC DNA]</scope>
    <source>
        <strain evidence="2 3">ATCC 31491</strain>
    </source>
</reference>
<feature type="compositionally biased region" description="Basic and acidic residues" evidence="1">
    <location>
        <begin position="117"/>
        <end position="142"/>
    </location>
</feature>
<organism evidence="2 3">
    <name type="scientific">Actinomadura luzonensis</name>
    <dbReference type="NCBI Taxonomy" id="2805427"/>
    <lineage>
        <taxon>Bacteria</taxon>
        <taxon>Bacillati</taxon>
        <taxon>Actinomycetota</taxon>
        <taxon>Actinomycetes</taxon>
        <taxon>Streptosporangiales</taxon>
        <taxon>Thermomonosporaceae</taxon>
        <taxon>Actinomadura</taxon>
    </lineage>
</organism>
<dbReference type="Proteomes" id="UP001317259">
    <property type="component" value="Unassembled WGS sequence"/>
</dbReference>
<feature type="compositionally biased region" description="Basic and acidic residues" evidence="1">
    <location>
        <begin position="180"/>
        <end position="191"/>
    </location>
</feature>
<dbReference type="EMBL" id="JAKRKC020000001">
    <property type="protein sequence ID" value="MCK2212527.1"/>
    <property type="molecule type" value="Genomic_DNA"/>
</dbReference>
<feature type="compositionally biased region" description="Low complexity" evidence="1">
    <location>
        <begin position="49"/>
        <end position="71"/>
    </location>
</feature>
<accession>A0ABT0FJQ7</accession>
<proteinExistence type="predicted"/>
<feature type="compositionally biased region" description="Gly residues" evidence="1">
    <location>
        <begin position="7"/>
        <end position="16"/>
    </location>
</feature>
<evidence type="ECO:0000313" key="2">
    <source>
        <dbReference type="EMBL" id="MCK2212527.1"/>
    </source>
</evidence>
<evidence type="ECO:0000313" key="3">
    <source>
        <dbReference type="Proteomes" id="UP001317259"/>
    </source>
</evidence>
<gene>
    <name evidence="2" type="ORF">MF672_001735</name>
</gene>
<evidence type="ECO:0000256" key="1">
    <source>
        <dbReference type="SAM" id="MobiDB-lite"/>
    </source>
</evidence>
<comment type="caution">
    <text evidence="2">The sequence shown here is derived from an EMBL/GenBank/DDBJ whole genome shotgun (WGS) entry which is preliminary data.</text>
</comment>
<dbReference type="RefSeq" id="WP_247815134.1">
    <property type="nucleotide sequence ID" value="NZ_JAKRKC020000001.1"/>
</dbReference>
<feature type="region of interest" description="Disordered" evidence="1">
    <location>
        <begin position="1"/>
        <end position="232"/>
    </location>
</feature>
<name>A0ABT0FJQ7_9ACTN</name>